<sequence>MEKNAILSNDEIRAEISAVNLFADALFAFGPYHAKRLDRFRTPALITKIAPWHPDYSERMTSDRYIDSGRCADHLRIYLLARDIRKACARVLRYGAAPRRALRSNGTAYDARHASVELWNLHCLLYVLVNDLVAVSARAQYSEMVTRKFSRYVVRVWTEYQHNSTTGLSEHRLKDEAYERKHNARAYYQPTFGDLYGEAA</sequence>
<keyword evidence="2" id="KW-1185">Reference proteome</keyword>
<dbReference type="Proteomes" id="UP000198908">
    <property type="component" value="Unassembled WGS sequence"/>
</dbReference>
<dbReference type="RefSeq" id="WP_143189359.1">
    <property type="nucleotide sequence ID" value="NZ_FMYQ01000033.1"/>
</dbReference>
<organism evidence="1 2">
    <name type="scientific">Paraburkholderia lycopersici</name>
    <dbReference type="NCBI Taxonomy" id="416944"/>
    <lineage>
        <taxon>Bacteria</taxon>
        <taxon>Pseudomonadati</taxon>
        <taxon>Pseudomonadota</taxon>
        <taxon>Betaproteobacteria</taxon>
        <taxon>Burkholderiales</taxon>
        <taxon>Burkholderiaceae</taxon>
        <taxon>Paraburkholderia</taxon>
    </lineage>
</organism>
<dbReference type="AlphaFoldDB" id="A0A1G7A7V6"/>
<dbReference type="EMBL" id="FMYQ01000033">
    <property type="protein sequence ID" value="SDE10909.1"/>
    <property type="molecule type" value="Genomic_DNA"/>
</dbReference>
<proteinExistence type="predicted"/>
<evidence type="ECO:0000313" key="2">
    <source>
        <dbReference type="Proteomes" id="UP000198908"/>
    </source>
</evidence>
<dbReference type="STRING" id="416944.SAMN05421548_13317"/>
<accession>A0A1G7A7V6</accession>
<protein>
    <submittedName>
        <fullName evidence="1">Uncharacterized protein</fullName>
    </submittedName>
</protein>
<gene>
    <name evidence="1" type="ORF">SAMN05421548_13317</name>
</gene>
<name>A0A1G7A7V6_9BURK</name>
<reference evidence="2" key="1">
    <citation type="submission" date="2016-09" db="EMBL/GenBank/DDBJ databases">
        <authorList>
            <person name="Varghese N."/>
            <person name="Submissions S."/>
        </authorList>
    </citation>
    <scope>NUCLEOTIDE SEQUENCE [LARGE SCALE GENOMIC DNA]</scope>
    <source>
        <strain evidence="2">TNe-862</strain>
    </source>
</reference>
<evidence type="ECO:0000313" key="1">
    <source>
        <dbReference type="EMBL" id="SDE10909.1"/>
    </source>
</evidence>